<proteinExistence type="predicted"/>
<comment type="caution">
    <text evidence="1">The sequence shown here is derived from an EMBL/GenBank/DDBJ whole genome shotgun (WGS) entry which is preliminary data.</text>
</comment>
<reference evidence="2" key="1">
    <citation type="journal article" date="2022" name="Mol. Ecol. Resour.">
        <title>The genomes of chicory, endive, great burdock and yacon provide insights into Asteraceae palaeo-polyploidization history and plant inulin production.</title>
        <authorList>
            <person name="Fan W."/>
            <person name="Wang S."/>
            <person name="Wang H."/>
            <person name="Wang A."/>
            <person name="Jiang F."/>
            <person name="Liu H."/>
            <person name="Zhao H."/>
            <person name="Xu D."/>
            <person name="Zhang Y."/>
        </authorList>
    </citation>
    <scope>NUCLEOTIDE SEQUENCE [LARGE SCALE GENOMIC DNA]</scope>
    <source>
        <strain evidence="2">cv. Punajuju</strain>
    </source>
</reference>
<gene>
    <name evidence="1" type="ORF">L2E82_33771</name>
</gene>
<dbReference type="Proteomes" id="UP001055811">
    <property type="component" value="Linkage Group LG06"/>
</dbReference>
<keyword evidence="2" id="KW-1185">Reference proteome</keyword>
<evidence type="ECO:0000313" key="2">
    <source>
        <dbReference type="Proteomes" id="UP001055811"/>
    </source>
</evidence>
<name>A0ACB9BL66_CICIN</name>
<dbReference type="EMBL" id="CM042014">
    <property type="protein sequence ID" value="KAI3722722.1"/>
    <property type="molecule type" value="Genomic_DNA"/>
</dbReference>
<sequence length="130" mass="14921">MLQTWFEEAVVVTLSISISSSDLNQPFLFLVVRWQSIGWVMLVRVKTVKSMAVHFGKHKLTTNPKSSKPNRFEAKTNRLCRGAYLGHEIDAGEGAVRERICAGEEEAAWRRGCHENVRVRVRLLYTMRMT</sequence>
<accession>A0ACB9BL66</accession>
<reference evidence="1 2" key="2">
    <citation type="journal article" date="2022" name="Mol. Ecol. Resour.">
        <title>The genomes of chicory, endive, great burdock and yacon provide insights into Asteraceae paleo-polyploidization history and plant inulin production.</title>
        <authorList>
            <person name="Fan W."/>
            <person name="Wang S."/>
            <person name="Wang H."/>
            <person name="Wang A."/>
            <person name="Jiang F."/>
            <person name="Liu H."/>
            <person name="Zhao H."/>
            <person name="Xu D."/>
            <person name="Zhang Y."/>
        </authorList>
    </citation>
    <scope>NUCLEOTIDE SEQUENCE [LARGE SCALE GENOMIC DNA]</scope>
    <source>
        <strain evidence="2">cv. Punajuju</strain>
        <tissue evidence="1">Leaves</tissue>
    </source>
</reference>
<protein>
    <submittedName>
        <fullName evidence="1">Uncharacterized protein</fullName>
    </submittedName>
</protein>
<evidence type="ECO:0000313" key="1">
    <source>
        <dbReference type="EMBL" id="KAI3722722.1"/>
    </source>
</evidence>
<organism evidence="1 2">
    <name type="scientific">Cichorium intybus</name>
    <name type="common">Chicory</name>
    <dbReference type="NCBI Taxonomy" id="13427"/>
    <lineage>
        <taxon>Eukaryota</taxon>
        <taxon>Viridiplantae</taxon>
        <taxon>Streptophyta</taxon>
        <taxon>Embryophyta</taxon>
        <taxon>Tracheophyta</taxon>
        <taxon>Spermatophyta</taxon>
        <taxon>Magnoliopsida</taxon>
        <taxon>eudicotyledons</taxon>
        <taxon>Gunneridae</taxon>
        <taxon>Pentapetalae</taxon>
        <taxon>asterids</taxon>
        <taxon>campanulids</taxon>
        <taxon>Asterales</taxon>
        <taxon>Asteraceae</taxon>
        <taxon>Cichorioideae</taxon>
        <taxon>Cichorieae</taxon>
        <taxon>Cichoriinae</taxon>
        <taxon>Cichorium</taxon>
    </lineage>
</organism>